<dbReference type="AlphaFoldDB" id="A0A399D4Z5"/>
<feature type="transmembrane region" description="Helical" evidence="1">
    <location>
        <begin position="73"/>
        <end position="90"/>
    </location>
</feature>
<evidence type="ECO:0000313" key="4">
    <source>
        <dbReference type="Proteomes" id="UP000266441"/>
    </source>
</evidence>
<evidence type="ECO:0000256" key="1">
    <source>
        <dbReference type="SAM" id="Phobius"/>
    </source>
</evidence>
<dbReference type="EMBL" id="QWET01000002">
    <property type="protein sequence ID" value="RIH66546.1"/>
    <property type="molecule type" value="Genomic_DNA"/>
</dbReference>
<feature type="transmembrane region" description="Helical" evidence="1">
    <location>
        <begin position="96"/>
        <end position="113"/>
    </location>
</feature>
<feature type="transmembrane region" description="Helical" evidence="1">
    <location>
        <begin position="48"/>
        <end position="66"/>
    </location>
</feature>
<dbReference type="OrthoDB" id="1425700at2"/>
<name>A0A399D4Z5_9BACT</name>
<reference evidence="3" key="2">
    <citation type="submission" date="2018-08" db="EMBL/GenBank/DDBJ databases">
        <authorList>
            <person name="Ferrada E.E."/>
            <person name="Latorre B.A."/>
        </authorList>
    </citation>
    <scope>NUCLEOTIDE SEQUENCE</scope>
    <source>
        <strain evidence="3">SY21</strain>
    </source>
</reference>
<evidence type="ECO:0000313" key="2">
    <source>
        <dbReference type="EMBL" id="RIH64267.1"/>
    </source>
</evidence>
<gene>
    <name evidence="3" type="ORF">D1164_02775</name>
    <name evidence="2" type="ORF">D1164_15730</name>
</gene>
<dbReference type="Proteomes" id="UP000266441">
    <property type="component" value="Unassembled WGS sequence"/>
</dbReference>
<reference evidence="3 4" key="1">
    <citation type="journal article" date="2015" name="Int. J. Syst. Evol. Microbiol.">
        <title>Mariniphaga sediminis sp. nov., isolated from coastal sediment.</title>
        <authorList>
            <person name="Wang F.Q."/>
            <person name="Shen Q.Y."/>
            <person name="Chen G.J."/>
            <person name="Du Z.J."/>
        </authorList>
    </citation>
    <scope>NUCLEOTIDE SEQUENCE [LARGE SCALE GENOMIC DNA]</scope>
    <source>
        <strain evidence="3 4">SY21</strain>
    </source>
</reference>
<sequence>MKNHTTLAVAVKVIFYSLLVVGLAEIVRLDAKYPMEEGYFGEISFTEISQEIILFILFGFYLLLGYRHRPVQPVTNIVSLFFLISFIREFNFLIDWWFYPSLLVLFIIIWLVVRDYKKMGKPTQTFFAQPASAWFFAGFLVTYIFSRLMGRSGFWLLMYDADNYRLAKAAAEEGIELLGNGLMLISAIEFALVFWNLRKKEAV</sequence>
<protein>
    <submittedName>
        <fullName evidence="3">Uncharacterized protein</fullName>
    </submittedName>
</protein>
<comment type="caution">
    <text evidence="3">The sequence shown here is derived from an EMBL/GenBank/DDBJ whole genome shotgun (WGS) entry which is preliminary data.</text>
</comment>
<proteinExistence type="predicted"/>
<feature type="transmembrane region" description="Helical" evidence="1">
    <location>
        <begin position="7"/>
        <end position="28"/>
    </location>
</feature>
<feature type="transmembrane region" description="Helical" evidence="1">
    <location>
        <begin position="134"/>
        <end position="157"/>
    </location>
</feature>
<keyword evidence="4" id="KW-1185">Reference proteome</keyword>
<dbReference type="EMBL" id="QWET01000012">
    <property type="protein sequence ID" value="RIH64267.1"/>
    <property type="molecule type" value="Genomic_DNA"/>
</dbReference>
<dbReference type="RefSeq" id="WP_119348420.1">
    <property type="nucleotide sequence ID" value="NZ_QWET01000002.1"/>
</dbReference>
<feature type="transmembrane region" description="Helical" evidence="1">
    <location>
        <begin position="177"/>
        <end position="197"/>
    </location>
</feature>
<accession>A0A399D4Z5</accession>
<keyword evidence="1" id="KW-0812">Transmembrane</keyword>
<organism evidence="3 4">
    <name type="scientific">Mariniphaga sediminis</name>
    <dbReference type="NCBI Taxonomy" id="1628158"/>
    <lineage>
        <taxon>Bacteria</taxon>
        <taxon>Pseudomonadati</taxon>
        <taxon>Bacteroidota</taxon>
        <taxon>Bacteroidia</taxon>
        <taxon>Marinilabiliales</taxon>
        <taxon>Prolixibacteraceae</taxon>
        <taxon>Mariniphaga</taxon>
    </lineage>
</organism>
<keyword evidence="1" id="KW-0472">Membrane</keyword>
<evidence type="ECO:0000313" key="3">
    <source>
        <dbReference type="EMBL" id="RIH66546.1"/>
    </source>
</evidence>
<keyword evidence="1" id="KW-1133">Transmembrane helix</keyword>